<accession>A0A5C5VH82</accession>
<dbReference type="AlphaFoldDB" id="A0A5C5VH82"/>
<evidence type="ECO:0000313" key="1">
    <source>
        <dbReference type="EMBL" id="TWT37310.1"/>
    </source>
</evidence>
<comment type="caution">
    <text evidence="1">The sequence shown here is derived from an EMBL/GenBank/DDBJ whole genome shotgun (WGS) entry which is preliminary data.</text>
</comment>
<dbReference type="OrthoDB" id="252570at2"/>
<organism evidence="1 2">
    <name type="scientific">Posidoniimonas corsicana</name>
    <dbReference type="NCBI Taxonomy" id="1938618"/>
    <lineage>
        <taxon>Bacteria</taxon>
        <taxon>Pseudomonadati</taxon>
        <taxon>Planctomycetota</taxon>
        <taxon>Planctomycetia</taxon>
        <taxon>Pirellulales</taxon>
        <taxon>Lacipirellulaceae</taxon>
        <taxon>Posidoniimonas</taxon>
    </lineage>
</organism>
<keyword evidence="2" id="KW-1185">Reference proteome</keyword>
<protein>
    <submittedName>
        <fullName evidence="1">Uncharacterized protein</fullName>
    </submittedName>
</protein>
<name>A0A5C5VH82_9BACT</name>
<sequence>MQAGKRSLVGTRVTPLQLWANGLIVILTLALLATESRGSDIIGLGGELPVLEFDVPAAITCRDVTPADYRPVNAGDRLLEVRVPVSVVVLKGDVHRVREVIVEIDGAEAGLRVHDFAPDTHLASEQAKDFEVKRTEEHREGIDASLGGAFPIAGATAHVTPSVTAGKSTLTTSTVTETRLAPKQAVLVSGAVNRRQGVYFKLRQSSQTTLEGEHELSVTFVAPADWAGGDLQVECVGRGEKKWLFVKQRKVWNSTRTPIELRLARHTVAKPPRAPDCECCCNEEPAGETPDAQQAP</sequence>
<dbReference type="Proteomes" id="UP000316714">
    <property type="component" value="Unassembled WGS sequence"/>
</dbReference>
<proteinExistence type="predicted"/>
<evidence type="ECO:0000313" key="2">
    <source>
        <dbReference type="Proteomes" id="UP000316714"/>
    </source>
</evidence>
<gene>
    <name evidence="1" type="ORF">KOR34_22580</name>
</gene>
<dbReference type="RefSeq" id="WP_146564654.1">
    <property type="nucleotide sequence ID" value="NZ_SIHJ01000001.1"/>
</dbReference>
<dbReference type="EMBL" id="SIHJ01000001">
    <property type="protein sequence ID" value="TWT37310.1"/>
    <property type="molecule type" value="Genomic_DNA"/>
</dbReference>
<reference evidence="1 2" key="1">
    <citation type="submission" date="2019-02" db="EMBL/GenBank/DDBJ databases">
        <title>Deep-cultivation of Planctomycetes and their phenomic and genomic characterization uncovers novel biology.</title>
        <authorList>
            <person name="Wiegand S."/>
            <person name="Jogler M."/>
            <person name="Boedeker C."/>
            <person name="Pinto D."/>
            <person name="Vollmers J."/>
            <person name="Rivas-Marin E."/>
            <person name="Kohn T."/>
            <person name="Peeters S.H."/>
            <person name="Heuer A."/>
            <person name="Rast P."/>
            <person name="Oberbeckmann S."/>
            <person name="Bunk B."/>
            <person name="Jeske O."/>
            <person name="Meyerdierks A."/>
            <person name="Storesund J.E."/>
            <person name="Kallscheuer N."/>
            <person name="Luecker S."/>
            <person name="Lage O.M."/>
            <person name="Pohl T."/>
            <person name="Merkel B.J."/>
            <person name="Hornburger P."/>
            <person name="Mueller R.-W."/>
            <person name="Bruemmer F."/>
            <person name="Labrenz M."/>
            <person name="Spormann A.M."/>
            <person name="Op Den Camp H."/>
            <person name="Overmann J."/>
            <person name="Amann R."/>
            <person name="Jetten M.S.M."/>
            <person name="Mascher T."/>
            <person name="Medema M.H."/>
            <person name="Devos D.P."/>
            <person name="Kaster A.-K."/>
            <person name="Ovreas L."/>
            <person name="Rohde M."/>
            <person name="Galperin M.Y."/>
            <person name="Jogler C."/>
        </authorList>
    </citation>
    <scope>NUCLEOTIDE SEQUENCE [LARGE SCALE GENOMIC DNA]</scope>
    <source>
        <strain evidence="1 2">KOR34</strain>
    </source>
</reference>